<keyword evidence="5" id="KW-0297">G-protein coupled receptor</keyword>
<protein>
    <recommendedName>
        <fullName evidence="11">G-protein coupled receptors family 1 profile domain-containing protein</fullName>
    </recommendedName>
</protein>
<evidence type="ECO:0000256" key="4">
    <source>
        <dbReference type="ARBA" id="ARBA00022989"/>
    </source>
</evidence>
<proteinExistence type="predicted"/>
<dbReference type="PANTHER" id="PTHR24246">
    <property type="entry name" value="OLFACTORY RECEPTOR AND ADENOSINE RECEPTOR"/>
    <property type="match status" value="1"/>
</dbReference>
<evidence type="ECO:0000256" key="5">
    <source>
        <dbReference type="ARBA" id="ARBA00023040"/>
    </source>
</evidence>
<name>A0AA36DEE5_9BILA</name>
<keyword evidence="9" id="KW-0807">Transducer</keyword>
<evidence type="ECO:0000256" key="9">
    <source>
        <dbReference type="ARBA" id="ARBA00023224"/>
    </source>
</evidence>
<feature type="transmembrane region" description="Helical" evidence="10">
    <location>
        <begin position="170"/>
        <end position="196"/>
    </location>
</feature>
<sequence>MTEVVHSTFFLVLRFFFAFLAIGGNIFIIATIQRYRQLRSKSYNGLICLLAFSDVIVGVGLLTRAAATIVHMMEERHDYTPMHCVSIGAPNVFGIHLSQLSMLCIAFDRLYAILSPIGYKHRDPYAYPLKCLLFCVVFSCVGLVFLFVGVENDHIARVCNIGDSKPNGIFVMYWTIFFSIVTILLFGAYGITLFLVRRGFSIQRKAELEREYSRQTRVFVTISIVLLSHFLCTVVPLLFIAGGLVFKASPSYFSYVVLVTGFLSGVNASNNIFIYGWKYKEMRRYMGLMIRCRDGPHLQRETSLFFSNARGDVYV</sequence>
<keyword evidence="8" id="KW-0325">Glycoprotein</keyword>
<keyword evidence="7" id="KW-0675">Receptor</keyword>
<keyword evidence="4 10" id="KW-1133">Transmembrane helix</keyword>
<organism evidence="12 13">
    <name type="scientific">Mesorhabditis spiculigera</name>
    <dbReference type="NCBI Taxonomy" id="96644"/>
    <lineage>
        <taxon>Eukaryota</taxon>
        <taxon>Metazoa</taxon>
        <taxon>Ecdysozoa</taxon>
        <taxon>Nematoda</taxon>
        <taxon>Chromadorea</taxon>
        <taxon>Rhabditida</taxon>
        <taxon>Rhabditina</taxon>
        <taxon>Rhabditomorpha</taxon>
        <taxon>Rhabditoidea</taxon>
        <taxon>Rhabditidae</taxon>
        <taxon>Mesorhabditinae</taxon>
        <taxon>Mesorhabditis</taxon>
    </lineage>
</organism>
<evidence type="ECO:0000256" key="3">
    <source>
        <dbReference type="ARBA" id="ARBA00022692"/>
    </source>
</evidence>
<feature type="transmembrane region" description="Helical" evidence="10">
    <location>
        <begin position="87"/>
        <end position="107"/>
    </location>
</feature>
<dbReference type="CDD" id="cd00637">
    <property type="entry name" value="7tm_classA_rhodopsin-like"/>
    <property type="match status" value="1"/>
</dbReference>
<keyword evidence="3 10" id="KW-0812">Transmembrane</keyword>
<dbReference type="SMART" id="SM01381">
    <property type="entry name" value="7TM_GPCR_Srsx"/>
    <property type="match status" value="1"/>
</dbReference>
<evidence type="ECO:0000313" key="13">
    <source>
        <dbReference type="Proteomes" id="UP001177023"/>
    </source>
</evidence>
<feature type="transmembrane region" description="Helical" evidence="10">
    <location>
        <begin position="252"/>
        <end position="277"/>
    </location>
</feature>
<feature type="transmembrane region" description="Helical" evidence="10">
    <location>
        <begin position="44"/>
        <end position="67"/>
    </location>
</feature>
<evidence type="ECO:0000256" key="7">
    <source>
        <dbReference type="ARBA" id="ARBA00023170"/>
    </source>
</evidence>
<feature type="transmembrane region" description="Helical" evidence="10">
    <location>
        <begin position="127"/>
        <end position="150"/>
    </location>
</feature>
<keyword evidence="13" id="KW-1185">Reference proteome</keyword>
<evidence type="ECO:0000256" key="10">
    <source>
        <dbReference type="SAM" id="Phobius"/>
    </source>
</evidence>
<dbReference type="GO" id="GO:0005886">
    <property type="term" value="C:plasma membrane"/>
    <property type="evidence" value="ECO:0007669"/>
    <property type="project" value="UniProtKB-SubCell"/>
</dbReference>
<comment type="caution">
    <text evidence="12">The sequence shown here is derived from an EMBL/GenBank/DDBJ whole genome shotgun (WGS) entry which is preliminary data.</text>
</comment>
<dbReference type="Proteomes" id="UP001177023">
    <property type="component" value="Unassembled WGS sequence"/>
</dbReference>
<dbReference type="EMBL" id="CATQJA010002706">
    <property type="protein sequence ID" value="CAJ0585733.1"/>
    <property type="molecule type" value="Genomic_DNA"/>
</dbReference>
<feature type="non-terminal residue" evidence="12">
    <location>
        <position position="1"/>
    </location>
</feature>
<accession>A0AA36DEE5</accession>
<dbReference type="PRINTS" id="PR00237">
    <property type="entry name" value="GPCRRHODOPSN"/>
</dbReference>
<dbReference type="InterPro" id="IPR019424">
    <property type="entry name" value="7TM_GPCR_Srsx"/>
</dbReference>
<dbReference type="GO" id="GO:0004930">
    <property type="term" value="F:G protein-coupled receptor activity"/>
    <property type="evidence" value="ECO:0007669"/>
    <property type="project" value="UniProtKB-KW"/>
</dbReference>
<evidence type="ECO:0000259" key="11">
    <source>
        <dbReference type="PROSITE" id="PS50262"/>
    </source>
</evidence>
<keyword evidence="2" id="KW-1003">Cell membrane</keyword>
<dbReference type="PROSITE" id="PS50262">
    <property type="entry name" value="G_PROTEIN_RECEP_F1_2"/>
    <property type="match status" value="1"/>
</dbReference>
<dbReference type="AlphaFoldDB" id="A0AA36DEE5"/>
<dbReference type="PANTHER" id="PTHR24246:SF27">
    <property type="entry name" value="ADENOSINE RECEPTOR, ISOFORM A"/>
    <property type="match status" value="1"/>
</dbReference>
<evidence type="ECO:0000313" key="12">
    <source>
        <dbReference type="EMBL" id="CAJ0585733.1"/>
    </source>
</evidence>
<reference evidence="12" key="1">
    <citation type="submission" date="2023-06" db="EMBL/GenBank/DDBJ databases">
        <authorList>
            <person name="Delattre M."/>
        </authorList>
    </citation>
    <scope>NUCLEOTIDE SEQUENCE</scope>
    <source>
        <strain evidence="12">AF72</strain>
    </source>
</reference>
<dbReference type="Pfam" id="PF10320">
    <property type="entry name" value="7TM_GPCR_Srsx"/>
    <property type="match status" value="1"/>
</dbReference>
<evidence type="ECO:0000256" key="1">
    <source>
        <dbReference type="ARBA" id="ARBA00004651"/>
    </source>
</evidence>
<dbReference type="InterPro" id="IPR017452">
    <property type="entry name" value="GPCR_Rhodpsn_7TM"/>
</dbReference>
<evidence type="ECO:0000256" key="6">
    <source>
        <dbReference type="ARBA" id="ARBA00023136"/>
    </source>
</evidence>
<dbReference type="SUPFAM" id="SSF81321">
    <property type="entry name" value="Family A G protein-coupled receptor-like"/>
    <property type="match status" value="1"/>
</dbReference>
<evidence type="ECO:0000256" key="2">
    <source>
        <dbReference type="ARBA" id="ARBA00022475"/>
    </source>
</evidence>
<comment type="subcellular location">
    <subcellularLocation>
        <location evidence="1">Cell membrane</location>
        <topology evidence="1">Multi-pass membrane protein</topology>
    </subcellularLocation>
</comment>
<keyword evidence="6 10" id="KW-0472">Membrane</keyword>
<feature type="transmembrane region" description="Helical" evidence="10">
    <location>
        <begin position="217"/>
        <end position="246"/>
    </location>
</feature>
<dbReference type="InterPro" id="IPR000276">
    <property type="entry name" value="GPCR_Rhodpsn"/>
</dbReference>
<feature type="transmembrane region" description="Helical" evidence="10">
    <location>
        <begin position="12"/>
        <end position="32"/>
    </location>
</feature>
<feature type="domain" description="G-protein coupled receptors family 1 profile" evidence="11">
    <location>
        <begin position="24"/>
        <end position="275"/>
    </location>
</feature>
<dbReference type="Gene3D" id="1.20.1070.10">
    <property type="entry name" value="Rhodopsin 7-helix transmembrane proteins"/>
    <property type="match status" value="1"/>
</dbReference>
<evidence type="ECO:0000256" key="8">
    <source>
        <dbReference type="ARBA" id="ARBA00023180"/>
    </source>
</evidence>
<gene>
    <name evidence="12" type="ORF">MSPICULIGERA_LOCUS23745</name>
</gene>